<evidence type="ECO:0000256" key="3">
    <source>
        <dbReference type="ARBA" id="ARBA00008207"/>
    </source>
</evidence>
<evidence type="ECO:0000256" key="7">
    <source>
        <dbReference type="ARBA" id="ARBA00022694"/>
    </source>
</evidence>
<evidence type="ECO:0000256" key="4">
    <source>
        <dbReference type="ARBA" id="ARBA00012622"/>
    </source>
</evidence>
<dbReference type="AlphaFoldDB" id="A0A7Y9B1J5"/>
<comment type="function">
    <text evidence="1 17">Catalyzes the conversion of epoxyqueuosine (oQ) to queuosine (Q), which is a hypermodified base found in the wobble positions of tRNA(Asp), tRNA(Asn), tRNA(His) and tRNA(Tyr).</text>
</comment>
<sequence>MKEKCDTYVRFCTNELQPNRSTAYLNVKLADRKPSILLHACCGPCSTTCVERLAFDYNVTVFYYNPNIMDQEEYLLRKDNLIKFLDAFNNEYRDMTHVNYIEGDYKVEDFIKVTKSLCDESEGGKRCDVCFELRLAETGRKANELGMDYFATAMAVSPHKDYASILKIGQSIGDAKNVKFLDMDFKKKNGFGRSVELSKKYGLYRQKFCGCEYARAMMKNHE</sequence>
<comment type="caution">
    <text evidence="18">The sequence shown here is derived from an EMBL/GenBank/DDBJ whole genome shotgun (WGS) entry which is preliminary data.</text>
</comment>
<keyword evidence="11 17" id="KW-0408">Iron</keyword>
<keyword evidence="6 17" id="KW-0004">4Fe-4S</keyword>
<dbReference type="InterPro" id="IPR003828">
    <property type="entry name" value="QueH"/>
</dbReference>
<gene>
    <name evidence="17" type="primary">queH</name>
    <name evidence="18" type="ORF">HW270_07525</name>
</gene>
<keyword evidence="9 17" id="KW-0671">Queuosine biosynthesis</keyword>
<feature type="binding site" evidence="17">
    <location>
        <position position="127"/>
    </location>
    <ligand>
        <name>[4Fe-4S] cluster</name>
        <dbReference type="ChEBI" id="CHEBI:49883"/>
    </ligand>
</feature>
<evidence type="ECO:0000256" key="14">
    <source>
        <dbReference type="ARBA" id="ARBA00023284"/>
    </source>
</evidence>
<evidence type="ECO:0000256" key="17">
    <source>
        <dbReference type="HAMAP-Rule" id="MF_02089"/>
    </source>
</evidence>
<dbReference type="HAMAP" id="MF_02089">
    <property type="entry name" value="QueH"/>
    <property type="match status" value="1"/>
</dbReference>
<dbReference type="PANTHER" id="PTHR36701:SF1">
    <property type="entry name" value="EPOXYQUEUOSINE REDUCTASE QUEH"/>
    <property type="match status" value="1"/>
</dbReference>
<dbReference type="GO" id="GO:0052693">
    <property type="term" value="F:epoxyqueuosine reductase activity"/>
    <property type="evidence" value="ECO:0007669"/>
    <property type="project" value="UniProtKB-UniRule"/>
</dbReference>
<evidence type="ECO:0000256" key="6">
    <source>
        <dbReference type="ARBA" id="ARBA00022485"/>
    </source>
</evidence>
<dbReference type="PANTHER" id="PTHR36701">
    <property type="entry name" value="EPOXYQUEUOSINE REDUCTASE QUEH"/>
    <property type="match status" value="1"/>
</dbReference>
<evidence type="ECO:0000256" key="5">
    <source>
        <dbReference type="ARBA" id="ARBA00016895"/>
    </source>
</evidence>
<dbReference type="UniPathway" id="UPA00392"/>
<feature type="binding site" evidence="17">
    <location>
        <position position="41"/>
    </location>
    <ligand>
        <name>[4Fe-4S] cluster</name>
        <dbReference type="ChEBI" id="CHEBI:49883"/>
    </ligand>
</feature>
<evidence type="ECO:0000256" key="9">
    <source>
        <dbReference type="ARBA" id="ARBA00022785"/>
    </source>
</evidence>
<accession>A0A7Y9B1J5</accession>
<feature type="binding site" evidence="17">
    <location>
        <position position="130"/>
    </location>
    <ligand>
        <name>[4Fe-4S] cluster</name>
        <dbReference type="ChEBI" id="CHEBI:49883"/>
    </ligand>
</feature>
<evidence type="ECO:0000313" key="19">
    <source>
        <dbReference type="Proteomes" id="UP000526307"/>
    </source>
</evidence>
<dbReference type="EMBL" id="JABXYR010000002">
    <property type="protein sequence ID" value="NWO23900.1"/>
    <property type="molecule type" value="Genomic_DNA"/>
</dbReference>
<feature type="binding site" evidence="17">
    <location>
        <position position="42"/>
    </location>
    <ligand>
        <name>[4Fe-4S] cluster</name>
        <dbReference type="ChEBI" id="CHEBI:49883"/>
    </ligand>
</feature>
<proteinExistence type="inferred from homology"/>
<dbReference type="GO" id="GO:0051539">
    <property type="term" value="F:4 iron, 4 sulfur cluster binding"/>
    <property type="evidence" value="ECO:0007669"/>
    <property type="project" value="UniProtKB-UniRule"/>
</dbReference>
<comment type="similarity">
    <text evidence="3 17">Belongs to the QueH family.</text>
</comment>
<keyword evidence="10 17" id="KW-0560">Oxidoreductase</keyword>
<dbReference type="EC" id="1.17.99.6" evidence="4 17"/>
<dbReference type="GO" id="GO:0046872">
    <property type="term" value="F:metal ion binding"/>
    <property type="evidence" value="ECO:0007669"/>
    <property type="project" value="UniProtKB-KW"/>
</dbReference>
<evidence type="ECO:0000256" key="16">
    <source>
        <dbReference type="ARBA" id="ARBA00047415"/>
    </source>
</evidence>
<protein>
    <recommendedName>
        <fullName evidence="5 17">Epoxyqueuosine reductase QueH</fullName>
        <ecNumber evidence="4 17">1.17.99.6</ecNumber>
    </recommendedName>
    <alternativeName>
        <fullName evidence="15 17">Queuosine biosynthesis protein QueH</fullName>
    </alternativeName>
</protein>
<evidence type="ECO:0000256" key="15">
    <source>
        <dbReference type="ARBA" id="ARBA00031446"/>
    </source>
</evidence>
<keyword evidence="8 17" id="KW-0479">Metal-binding</keyword>
<keyword evidence="7 17" id="KW-0819">tRNA processing</keyword>
<organism evidence="18 19">
    <name type="scientific">Mogibacterium timidum</name>
    <dbReference type="NCBI Taxonomy" id="35519"/>
    <lineage>
        <taxon>Bacteria</taxon>
        <taxon>Bacillati</taxon>
        <taxon>Bacillota</taxon>
        <taxon>Clostridia</taxon>
        <taxon>Peptostreptococcales</taxon>
        <taxon>Anaerovoracaceae</taxon>
        <taxon>Mogibacterium</taxon>
    </lineage>
</organism>
<evidence type="ECO:0000256" key="2">
    <source>
        <dbReference type="ARBA" id="ARBA00004691"/>
    </source>
</evidence>
<evidence type="ECO:0000256" key="12">
    <source>
        <dbReference type="ARBA" id="ARBA00023014"/>
    </source>
</evidence>
<comment type="catalytic activity">
    <reaction evidence="16 17">
        <text>epoxyqueuosine(34) in tRNA + AH2 = queuosine(34) in tRNA + A + H2O</text>
        <dbReference type="Rhea" id="RHEA:32159"/>
        <dbReference type="Rhea" id="RHEA-COMP:18571"/>
        <dbReference type="Rhea" id="RHEA-COMP:18582"/>
        <dbReference type="ChEBI" id="CHEBI:13193"/>
        <dbReference type="ChEBI" id="CHEBI:15377"/>
        <dbReference type="ChEBI" id="CHEBI:17499"/>
        <dbReference type="ChEBI" id="CHEBI:194431"/>
        <dbReference type="ChEBI" id="CHEBI:194443"/>
        <dbReference type="EC" id="1.17.99.6"/>
    </reaction>
</comment>
<dbReference type="Pfam" id="PF02677">
    <property type="entry name" value="QueH"/>
    <property type="match status" value="1"/>
</dbReference>
<evidence type="ECO:0000256" key="1">
    <source>
        <dbReference type="ARBA" id="ARBA00002268"/>
    </source>
</evidence>
<name>A0A7Y9B1J5_9FIRM</name>
<evidence type="ECO:0000256" key="13">
    <source>
        <dbReference type="ARBA" id="ARBA00023157"/>
    </source>
</evidence>
<dbReference type="Proteomes" id="UP000526307">
    <property type="component" value="Unassembled WGS sequence"/>
</dbReference>
<reference evidence="18 19" key="1">
    <citation type="submission" date="2020-06" db="EMBL/GenBank/DDBJ databases">
        <title>Mogibacterium timidum strain W9173 genomic sequence.</title>
        <authorList>
            <person name="Wade W.G."/>
            <person name="Johnston C.D."/>
            <person name="Chen T."/>
            <person name="Dewhirst F.E."/>
        </authorList>
    </citation>
    <scope>NUCLEOTIDE SEQUENCE [LARGE SCALE GENOMIC DNA]</scope>
    <source>
        <strain evidence="18 19">W9173</strain>
    </source>
</reference>
<feature type="disulfide bond" description="Redox-active" evidence="17">
    <location>
        <begin position="209"/>
        <end position="211"/>
    </location>
</feature>
<evidence type="ECO:0000313" key="18">
    <source>
        <dbReference type="EMBL" id="NWO23900.1"/>
    </source>
</evidence>
<evidence type="ECO:0000256" key="8">
    <source>
        <dbReference type="ARBA" id="ARBA00022723"/>
    </source>
</evidence>
<keyword evidence="13 17" id="KW-1015">Disulfide bond</keyword>
<keyword evidence="19" id="KW-1185">Reference proteome</keyword>
<dbReference type="RefSeq" id="WP_178978762.1">
    <property type="nucleotide sequence ID" value="NZ_JABXYR010000002.1"/>
</dbReference>
<dbReference type="GO" id="GO:0008616">
    <property type="term" value="P:tRNA queuosine(34) biosynthetic process"/>
    <property type="evidence" value="ECO:0007669"/>
    <property type="project" value="UniProtKB-UniRule"/>
</dbReference>
<keyword evidence="14 17" id="KW-0676">Redox-active center</keyword>
<evidence type="ECO:0000256" key="11">
    <source>
        <dbReference type="ARBA" id="ARBA00023004"/>
    </source>
</evidence>
<comment type="pathway">
    <text evidence="2 17">tRNA modification; tRNA-queuosine biosynthesis.</text>
</comment>
<keyword evidence="12 17" id="KW-0411">Iron-sulfur</keyword>
<evidence type="ECO:0000256" key="10">
    <source>
        <dbReference type="ARBA" id="ARBA00023002"/>
    </source>
</evidence>